<reference evidence="1" key="1">
    <citation type="submission" date="2017-12" db="EMBL/GenBank/DDBJ databases">
        <title>Sequencing the genomes of 1000 Actinobacteria strains.</title>
        <authorList>
            <person name="Klenk H.-P."/>
        </authorList>
    </citation>
    <scope>NUCLEOTIDE SEQUENCE [LARGE SCALE GENOMIC DNA]</scope>
    <source>
        <strain evidence="1">DSM 44228</strain>
    </source>
</reference>
<evidence type="ECO:0000313" key="2">
    <source>
        <dbReference type="Proteomes" id="UP000233786"/>
    </source>
</evidence>
<keyword evidence="2" id="KW-1185">Reference proteome</keyword>
<dbReference type="EMBL" id="PJNB01000001">
    <property type="protein sequence ID" value="PKW15600.1"/>
    <property type="molecule type" value="Genomic_DNA"/>
</dbReference>
<dbReference type="STRING" id="994479.GCA_000194155_06665"/>
<name>A0A2N3XYA5_SACSN</name>
<evidence type="ECO:0000313" key="1">
    <source>
        <dbReference type="EMBL" id="PKW15600.1"/>
    </source>
</evidence>
<dbReference type="AlphaFoldDB" id="A0A2N3XYA5"/>
<accession>A0A2N3XYA5</accession>
<dbReference type="Proteomes" id="UP000233786">
    <property type="component" value="Unassembled WGS sequence"/>
</dbReference>
<protein>
    <submittedName>
        <fullName evidence="1">Uncharacterized protein</fullName>
    </submittedName>
</protein>
<organism evidence="1 2">
    <name type="scientific">Saccharopolyspora spinosa</name>
    <dbReference type="NCBI Taxonomy" id="60894"/>
    <lineage>
        <taxon>Bacteria</taxon>
        <taxon>Bacillati</taxon>
        <taxon>Actinomycetota</taxon>
        <taxon>Actinomycetes</taxon>
        <taxon>Pseudonocardiales</taxon>
        <taxon>Pseudonocardiaceae</taxon>
        <taxon>Saccharopolyspora</taxon>
    </lineage>
</organism>
<comment type="caution">
    <text evidence="1">The sequence shown here is derived from an EMBL/GenBank/DDBJ whole genome shotgun (WGS) entry which is preliminary data.</text>
</comment>
<sequence length="58" mass="6081">MSVGVFRAKSAQFGGQVTLRLRPPHITRMDECPQGGCHAPVPRQGGGGRICIKCGASC</sequence>
<proteinExistence type="predicted"/>
<gene>
    <name evidence="1" type="ORF">A8926_3337</name>
</gene>